<dbReference type="InterPro" id="IPR003495">
    <property type="entry name" value="CobW/HypB/UreG_nucleotide-bd"/>
</dbReference>
<evidence type="ECO:0000256" key="2">
    <source>
        <dbReference type="SAM" id="MobiDB-lite"/>
    </source>
</evidence>
<reference evidence="4" key="1">
    <citation type="submission" date="2021-06" db="EMBL/GenBank/DDBJ databases">
        <title>Vibrio nov. sp., novel gut bacterium isolated from Yellow Sea oyster.</title>
        <authorList>
            <person name="Muhammad N."/>
            <person name="Nguyen T.H."/>
            <person name="Lee Y.-J."/>
            <person name="Ko J."/>
            <person name="Kim S.-G."/>
        </authorList>
    </citation>
    <scope>NUCLEOTIDE SEQUENCE</scope>
    <source>
        <strain evidence="4">OG9-811</strain>
    </source>
</reference>
<dbReference type="Pfam" id="PF02492">
    <property type="entry name" value="cobW"/>
    <property type="match status" value="1"/>
</dbReference>
<dbReference type="PANTHER" id="PTHR13748:SF46">
    <property type="entry name" value="ZINC CHAPERONE YEIR"/>
    <property type="match status" value="1"/>
</dbReference>
<keyword evidence="5" id="KW-1185">Reference proteome</keyword>
<feature type="domain" description="CobW C-terminal" evidence="3">
    <location>
        <begin position="259"/>
        <end position="342"/>
    </location>
</feature>
<accession>A0A975UDP2</accession>
<comment type="function">
    <text evidence="1">Zinc chaperone that directly transfers zinc cofactor to target proteins, thereby activating them. Zinc is transferred from the CXCC motif in the GTPase domain to the zinc binding site in target proteins in a process requiring GTP hydrolysis.</text>
</comment>
<gene>
    <name evidence="4" type="ORF">KNV97_11460</name>
</gene>
<dbReference type="SMART" id="SM00833">
    <property type="entry name" value="CobW_C"/>
    <property type="match status" value="1"/>
</dbReference>
<dbReference type="GO" id="GO:0005737">
    <property type="term" value="C:cytoplasm"/>
    <property type="evidence" value="ECO:0007669"/>
    <property type="project" value="TreeGrafter"/>
</dbReference>
<evidence type="ECO:0000256" key="1">
    <source>
        <dbReference type="ARBA" id="ARBA00045658"/>
    </source>
</evidence>
<dbReference type="KEGG" id="vos:KNV97_11460"/>
<feature type="region of interest" description="Disordered" evidence="2">
    <location>
        <begin position="224"/>
        <end position="252"/>
    </location>
</feature>
<dbReference type="Pfam" id="PF07683">
    <property type="entry name" value="CobW_C"/>
    <property type="match status" value="1"/>
</dbReference>
<protein>
    <submittedName>
        <fullName evidence="4">GTP-binding protein</fullName>
    </submittedName>
</protein>
<dbReference type="PANTHER" id="PTHR13748">
    <property type="entry name" value="COBW-RELATED"/>
    <property type="match status" value="1"/>
</dbReference>
<dbReference type="EMBL" id="CP076643">
    <property type="protein sequence ID" value="QXO18836.1"/>
    <property type="molecule type" value="Genomic_DNA"/>
</dbReference>
<evidence type="ECO:0000313" key="5">
    <source>
        <dbReference type="Proteomes" id="UP000694232"/>
    </source>
</evidence>
<dbReference type="AlphaFoldDB" id="A0A975UDP2"/>
<sequence>MNEQANTIPTNIITGFLGVGKTTTINALLAKKPQGESWAVLVNEFGQVGIDQEMMPTEEGLHIKELAGGCICCSLGASLGQTVRALIEHANPDRLIIEPTGIGHPEGIIDTLMGPGFKNVLDLRATVCLLDPRCLAQEEVLSNPIFHDQLNLADVVLINKCDLAEEQQIELAESSLGNMFPPKQHLGRTIRGRIEPALLDLVRNGQLKAHFPDAHAHSHDHEHELHDHHHEHAHEHRHETVPEPGKPVRKTGHGSGLYSCGWLFHRDDCFDYWALEEILTGLTDVQRIKGVIRIGNAWVFFNRVNDEHDFDKVAYRRDSRIEIITTRELDWQQIERAMLACQIKG</sequence>
<organism evidence="4 5">
    <name type="scientific">Vibrio ostreae</name>
    <dbReference type="NCBI Taxonomy" id="2841925"/>
    <lineage>
        <taxon>Bacteria</taxon>
        <taxon>Pseudomonadati</taxon>
        <taxon>Pseudomonadota</taxon>
        <taxon>Gammaproteobacteria</taxon>
        <taxon>Vibrionales</taxon>
        <taxon>Vibrionaceae</taxon>
        <taxon>Vibrio</taxon>
    </lineage>
</organism>
<evidence type="ECO:0000259" key="3">
    <source>
        <dbReference type="SMART" id="SM00833"/>
    </source>
</evidence>
<dbReference type="RefSeq" id="WP_218563151.1">
    <property type="nucleotide sequence ID" value="NZ_CP076643.1"/>
</dbReference>
<dbReference type="InterPro" id="IPR011629">
    <property type="entry name" value="CobW-like_C"/>
</dbReference>
<name>A0A975UDP2_9VIBR</name>
<feature type="compositionally biased region" description="Basic and acidic residues" evidence="2">
    <location>
        <begin position="224"/>
        <end position="241"/>
    </location>
</feature>
<evidence type="ECO:0000313" key="4">
    <source>
        <dbReference type="EMBL" id="QXO18836.1"/>
    </source>
</evidence>
<proteinExistence type="predicted"/>
<dbReference type="Proteomes" id="UP000694232">
    <property type="component" value="Chromosome 1"/>
</dbReference>
<dbReference type="CDD" id="cd03112">
    <property type="entry name" value="CobW-like"/>
    <property type="match status" value="1"/>
</dbReference>
<dbReference type="InterPro" id="IPR051316">
    <property type="entry name" value="Zinc-reg_GTPase_activator"/>
</dbReference>